<name>A0ABS3AP93_9ACTN</name>
<proteinExistence type="predicted"/>
<dbReference type="Proteomes" id="UP000724964">
    <property type="component" value="Unassembled WGS sequence"/>
</dbReference>
<evidence type="ECO:0000259" key="3">
    <source>
        <dbReference type="PROSITE" id="PS51186"/>
    </source>
</evidence>
<dbReference type="Gene3D" id="3.40.630.30">
    <property type="match status" value="1"/>
</dbReference>
<dbReference type="PROSITE" id="PS51186">
    <property type="entry name" value="GNAT"/>
    <property type="match status" value="1"/>
</dbReference>
<evidence type="ECO:0000313" key="4">
    <source>
        <dbReference type="EMBL" id="MBN4059684.1"/>
    </source>
</evidence>
<keyword evidence="5" id="KW-1185">Reference proteome</keyword>
<dbReference type="InterPro" id="IPR000182">
    <property type="entry name" value="GNAT_dom"/>
</dbReference>
<accession>A0ABS3AP93</accession>
<gene>
    <name evidence="4" type="ORF">JYT35_01050</name>
</gene>
<protein>
    <submittedName>
        <fullName evidence="4">GNAT family N-acetyltransferase</fullName>
    </submittedName>
</protein>
<dbReference type="InterPro" id="IPR050832">
    <property type="entry name" value="Bact_Acetyltransf"/>
</dbReference>
<evidence type="ECO:0000256" key="2">
    <source>
        <dbReference type="ARBA" id="ARBA00023315"/>
    </source>
</evidence>
<dbReference type="PANTHER" id="PTHR43877">
    <property type="entry name" value="AMINOALKYLPHOSPHONATE N-ACETYLTRANSFERASE-RELATED-RELATED"/>
    <property type="match status" value="1"/>
</dbReference>
<feature type="domain" description="N-acetyltransferase" evidence="3">
    <location>
        <begin position="1"/>
        <end position="79"/>
    </location>
</feature>
<comment type="caution">
    <text evidence="4">The sequence shown here is derived from an EMBL/GenBank/DDBJ whole genome shotgun (WGS) entry which is preliminary data.</text>
</comment>
<dbReference type="InterPro" id="IPR016181">
    <property type="entry name" value="Acyl_CoA_acyltransferase"/>
</dbReference>
<dbReference type="SUPFAM" id="SSF55729">
    <property type="entry name" value="Acyl-CoA N-acyltransferases (Nat)"/>
    <property type="match status" value="1"/>
</dbReference>
<keyword evidence="2" id="KW-0012">Acyltransferase</keyword>
<dbReference type="Pfam" id="PF00583">
    <property type="entry name" value="Acetyltransf_1"/>
    <property type="match status" value="1"/>
</dbReference>
<reference evidence="4" key="1">
    <citation type="submission" date="2021-02" db="EMBL/GenBank/DDBJ databases">
        <title>Activity-based single-cell genomes from oceanic crustal fluid captures similar information to metagenomic and metatranscriptomic surveys with orders of magnitude less sampling.</title>
        <authorList>
            <person name="D'Angelo T.S."/>
            <person name="Orcutt B.N."/>
        </authorList>
    </citation>
    <scope>NUCLEOTIDE SEQUENCE [LARGE SCALE GENOMIC DNA]</scope>
    <source>
        <strain evidence="4">AH-315-J10</strain>
    </source>
</reference>
<keyword evidence="1" id="KW-0808">Transferase</keyword>
<organism evidence="4 5">
    <name type="scientific">Acidimicrobium ferrooxidans</name>
    <dbReference type="NCBI Taxonomy" id="53635"/>
    <lineage>
        <taxon>Bacteria</taxon>
        <taxon>Bacillati</taxon>
        <taxon>Actinomycetota</taxon>
        <taxon>Acidimicrobiia</taxon>
        <taxon>Acidimicrobiales</taxon>
        <taxon>Acidimicrobiaceae</taxon>
        <taxon>Acidimicrobium</taxon>
    </lineage>
</organism>
<dbReference type="PANTHER" id="PTHR43877:SF1">
    <property type="entry name" value="ACETYLTRANSFERASE"/>
    <property type="match status" value="1"/>
</dbReference>
<feature type="non-terminal residue" evidence="4">
    <location>
        <position position="1"/>
    </location>
</feature>
<dbReference type="EMBL" id="JAFIUH010000018">
    <property type="protein sequence ID" value="MBN4059684.1"/>
    <property type="molecule type" value="Genomic_DNA"/>
</dbReference>
<dbReference type="CDD" id="cd04301">
    <property type="entry name" value="NAT_SF"/>
    <property type="match status" value="1"/>
</dbReference>
<evidence type="ECO:0000256" key="1">
    <source>
        <dbReference type="ARBA" id="ARBA00022679"/>
    </source>
</evidence>
<evidence type="ECO:0000313" key="5">
    <source>
        <dbReference type="Proteomes" id="UP000724964"/>
    </source>
</evidence>
<sequence>SRLYVGPDHWACGIGGLLHDHAVAHARDLGAKELNLWVLEANTRAWAMYERRGWTLVAGFKLENEPPEIVDVLYELVLD</sequence>